<reference evidence="3 4" key="1">
    <citation type="submission" date="2022-05" db="EMBL/GenBank/DDBJ databases">
        <authorList>
            <consortium name="Genoscope - CEA"/>
            <person name="William W."/>
        </authorList>
    </citation>
    <scope>NUCLEOTIDE SEQUENCE [LARGE SCALE GENOMIC DNA]</scope>
</reference>
<keyword evidence="4" id="KW-1185">Reference proteome</keyword>
<accession>A0ABN8PEQ7</accession>
<feature type="domain" description="P2X purinoreceptor 7 intracellular" evidence="2">
    <location>
        <begin position="165"/>
        <end position="217"/>
    </location>
</feature>
<dbReference type="PANTHER" id="PTHR36981">
    <property type="entry name" value="ZGC:195170"/>
    <property type="match status" value="1"/>
</dbReference>
<feature type="compositionally biased region" description="Acidic residues" evidence="1">
    <location>
        <begin position="32"/>
        <end position="41"/>
    </location>
</feature>
<evidence type="ECO:0000313" key="3">
    <source>
        <dbReference type="EMBL" id="CAH3142321.1"/>
    </source>
</evidence>
<gene>
    <name evidence="3" type="ORF">PLOB_00042267</name>
</gene>
<dbReference type="Proteomes" id="UP001159405">
    <property type="component" value="Unassembled WGS sequence"/>
</dbReference>
<organism evidence="3 4">
    <name type="scientific">Porites lobata</name>
    <dbReference type="NCBI Taxonomy" id="104759"/>
    <lineage>
        <taxon>Eukaryota</taxon>
        <taxon>Metazoa</taxon>
        <taxon>Cnidaria</taxon>
        <taxon>Anthozoa</taxon>
        <taxon>Hexacorallia</taxon>
        <taxon>Scleractinia</taxon>
        <taxon>Fungiina</taxon>
        <taxon>Poritidae</taxon>
        <taxon>Porites</taxon>
    </lineage>
</organism>
<evidence type="ECO:0000313" key="4">
    <source>
        <dbReference type="Proteomes" id="UP001159405"/>
    </source>
</evidence>
<evidence type="ECO:0000259" key="2">
    <source>
        <dbReference type="Pfam" id="PF20478"/>
    </source>
</evidence>
<dbReference type="EMBL" id="CALNXK010000068">
    <property type="protein sequence ID" value="CAH3142321.1"/>
    <property type="molecule type" value="Genomic_DNA"/>
</dbReference>
<name>A0ABN8PEQ7_9CNID</name>
<evidence type="ECO:0000256" key="1">
    <source>
        <dbReference type="SAM" id="MobiDB-lite"/>
    </source>
</evidence>
<dbReference type="InterPro" id="IPR046815">
    <property type="entry name" value="P2RX7_C"/>
</dbReference>
<protein>
    <recommendedName>
        <fullName evidence="2">P2X purinoreceptor 7 intracellular domain-containing protein</fullName>
    </recommendedName>
</protein>
<feature type="compositionally biased region" description="Low complexity" evidence="1">
    <location>
        <begin position="7"/>
        <end position="16"/>
    </location>
</feature>
<sequence>MAARAISESSDSSEQNSSDESDFYDVNLYDSDVAETSEPPEDTGPRPCCYEPRRVQRDYGQRSPIMKGVLTFCYCNLGVSVKCVSRCLRYPKAYVVMKIGQIWQKIEEQTEVQMSCITEHPGFQSTCLDVWVLETAYYAYRQQHGTDSQRGHDYVFIPTFFHSFVSRKFRYIAYRQLVRCCWGYLCRKVRVALPSCTVNKIRQRFPADIGTSYTGLKPPNLQ</sequence>
<dbReference type="PANTHER" id="PTHR36981:SF1">
    <property type="entry name" value="P2X PURINORECEPTOR 7 INTRACELLULAR DOMAIN-CONTAINING PROTEIN"/>
    <property type="match status" value="1"/>
</dbReference>
<dbReference type="Pfam" id="PF20478">
    <property type="entry name" value="P2RX7_C"/>
    <property type="match status" value="1"/>
</dbReference>
<comment type="caution">
    <text evidence="3">The sequence shown here is derived from an EMBL/GenBank/DDBJ whole genome shotgun (WGS) entry which is preliminary data.</text>
</comment>
<feature type="region of interest" description="Disordered" evidence="1">
    <location>
        <begin position="1"/>
        <end position="49"/>
    </location>
</feature>
<proteinExistence type="predicted"/>